<gene>
    <name evidence="1" type="ORF">HUJ06_016722</name>
</gene>
<organism evidence="1 2">
    <name type="scientific">Nelumbo nucifera</name>
    <name type="common">Sacred lotus</name>
    <dbReference type="NCBI Taxonomy" id="4432"/>
    <lineage>
        <taxon>Eukaryota</taxon>
        <taxon>Viridiplantae</taxon>
        <taxon>Streptophyta</taxon>
        <taxon>Embryophyta</taxon>
        <taxon>Tracheophyta</taxon>
        <taxon>Spermatophyta</taxon>
        <taxon>Magnoliopsida</taxon>
        <taxon>Proteales</taxon>
        <taxon>Nelumbonaceae</taxon>
        <taxon>Nelumbo</taxon>
    </lineage>
</organism>
<sequence>METPPLTLYQVQRIEDGVLPCQRDESALPIAGRRWSRRLVASSLINVIDKRNIQVHTCQRMRDGVPPCRRDESAASSVAAQ</sequence>
<dbReference type="Proteomes" id="UP000607653">
    <property type="component" value="Unassembled WGS sequence"/>
</dbReference>
<evidence type="ECO:0000313" key="2">
    <source>
        <dbReference type="Proteomes" id="UP000607653"/>
    </source>
</evidence>
<reference evidence="1 2" key="1">
    <citation type="journal article" date="2020" name="Mol. Biol. Evol.">
        <title>Distinct Expression and Methylation Patterns for Genes with Different Fates following a Single Whole-Genome Duplication in Flowering Plants.</title>
        <authorList>
            <person name="Shi T."/>
            <person name="Rahmani R.S."/>
            <person name="Gugger P.F."/>
            <person name="Wang M."/>
            <person name="Li H."/>
            <person name="Zhang Y."/>
            <person name="Li Z."/>
            <person name="Wang Q."/>
            <person name="Van de Peer Y."/>
            <person name="Marchal K."/>
            <person name="Chen J."/>
        </authorList>
    </citation>
    <scope>NUCLEOTIDE SEQUENCE [LARGE SCALE GENOMIC DNA]</scope>
    <source>
        <tissue evidence="1">Leaf</tissue>
    </source>
</reference>
<proteinExistence type="predicted"/>
<evidence type="ECO:0000313" key="1">
    <source>
        <dbReference type="EMBL" id="DAD46785.1"/>
    </source>
</evidence>
<dbReference type="AlphaFoldDB" id="A0A822ZTV6"/>
<dbReference type="EMBL" id="DUZY01000008">
    <property type="protein sequence ID" value="DAD46785.1"/>
    <property type="molecule type" value="Genomic_DNA"/>
</dbReference>
<name>A0A822ZTV6_NELNU</name>
<accession>A0A822ZTV6</accession>
<comment type="caution">
    <text evidence="1">The sequence shown here is derived from an EMBL/GenBank/DDBJ whole genome shotgun (WGS) entry which is preliminary data.</text>
</comment>
<protein>
    <submittedName>
        <fullName evidence="1">Uncharacterized protein</fullName>
    </submittedName>
</protein>
<keyword evidence="2" id="KW-1185">Reference proteome</keyword>